<accession>A0A1A8M9Y8</accession>
<proteinExistence type="predicted"/>
<reference evidence="1" key="2">
    <citation type="submission" date="2016-06" db="EMBL/GenBank/DDBJ databases">
        <title>The genome of a short-lived fish provides insights into sex chromosome evolution and the genetic control of aging.</title>
        <authorList>
            <person name="Reichwald K."/>
            <person name="Felder M."/>
            <person name="Petzold A."/>
            <person name="Koch P."/>
            <person name="Groth M."/>
            <person name="Platzer M."/>
        </authorList>
    </citation>
    <scope>NUCLEOTIDE SEQUENCE</scope>
    <source>
        <tissue evidence="1">Brain</tissue>
    </source>
</reference>
<dbReference type="EMBL" id="HAEF01012484">
    <property type="protein sequence ID" value="SBR53643.1"/>
    <property type="molecule type" value="Transcribed_RNA"/>
</dbReference>
<feature type="non-terminal residue" evidence="1">
    <location>
        <position position="1"/>
    </location>
</feature>
<dbReference type="AlphaFoldDB" id="A0A1A8M9Y8"/>
<name>A0A1A8M9Y8_9TELE</name>
<protein>
    <submittedName>
        <fullName evidence="1">Uncharacterized protein</fullName>
    </submittedName>
</protein>
<sequence>LSEPSLFAPSEDVVFDRFSHRHHSSVLHKRHPPPASLSKSSTLLPCRNCQPLG</sequence>
<reference evidence="1" key="1">
    <citation type="submission" date="2016-05" db="EMBL/GenBank/DDBJ databases">
        <authorList>
            <person name="Lavstsen T."/>
            <person name="Jespersen J.S."/>
        </authorList>
    </citation>
    <scope>NUCLEOTIDE SEQUENCE</scope>
    <source>
        <tissue evidence="1">Brain</tissue>
    </source>
</reference>
<feature type="non-terminal residue" evidence="1">
    <location>
        <position position="53"/>
    </location>
</feature>
<gene>
    <name evidence="1" type="primary">Nfu_g_1_012306</name>
</gene>
<organism evidence="1">
    <name type="scientific">Nothobranchius pienaari</name>
    <dbReference type="NCBI Taxonomy" id="704102"/>
    <lineage>
        <taxon>Eukaryota</taxon>
        <taxon>Metazoa</taxon>
        <taxon>Chordata</taxon>
        <taxon>Craniata</taxon>
        <taxon>Vertebrata</taxon>
        <taxon>Euteleostomi</taxon>
        <taxon>Actinopterygii</taxon>
        <taxon>Neopterygii</taxon>
        <taxon>Teleostei</taxon>
        <taxon>Neoteleostei</taxon>
        <taxon>Acanthomorphata</taxon>
        <taxon>Ovalentaria</taxon>
        <taxon>Atherinomorphae</taxon>
        <taxon>Cyprinodontiformes</taxon>
        <taxon>Nothobranchiidae</taxon>
        <taxon>Nothobranchius</taxon>
    </lineage>
</organism>
<evidence type="ECO:0000313" key="1">
    <source>
        <dbReference type="EMBL" id="SBR53643.1"/>
    </source>
</evidence>